<gene>
    <name evidence="3" type="ORF">CAMPLR22A2D_LOCUS5810</name>
</gene>
<dbReference type="InterPro" id="IPR018289">
    <property type="entry name" value="MULE_transposase_dom"/>
</dbReference>
<dbReference type="Proteomes" id="UP000280104">
    <property type="component" value="Chromosome II"/>
</dbReference>
<evidence type="ECO:0000313" key="3">
    <source>
        <dbReference type="EMBL" id="SPT21175.1"/>
    </source>
</evidence>
<feature type="domain" description="MULE transposase" evidence="2">
    <location>
        <begin position="366"/>
        <end position="431"/>
    </location>
</feature>
<feature type="domain" description="FAR1" evidence="1">
    <location>
        <begin position="168"/>
        <end position="247"/>
    </location>
</feature>
<sequence>MQWLCESVDKKVKLDLTPATASGRPGDLAGVPPTMEFLLQPINSRTLLEEVNENNGTMEPVRFPVAAPAEIPAPAPTGSSADAQIYRPAASCGDKAQGFEHSIEQLDPKTPGWTQRVRVGAAALGRPPCADRITALEKTVREFADHPTDIVMVPKIGTSFDTLGEAYDFYNLYSWEKGFGIRYGKSRLNVNRSKCMQDIVCGCAGKPIVENSRSCRCECPSLIRLLRTKDNGWYIAEHRDGHNHALSQTYGQTIHWPSHKHIDVYSKDLVKQLRQNKDLVKQLRHIFFGKMENVPFTKRALRNLCGKISREQAEYDVRKTMEVFHDLCSKDPQFTYRVQADKEGRISNLRWATGNNRLQYNFFGDVITFDTNYRTNLYDMPFGLFVGVNNHFQSIILAGVLVRHETEETFEWVFSEFVRIMGGRAPQTILTGKIGCKFICVI</sequence>
<name>A0A7H4LRD6_WHEAT</name>
<reference evidence="3 4" key="1">
    <citation type="submission" date="2018-05" db="EMBL/GenBank/DDBJ databases">
        <authorList>
            <person name="Thind KAUR A."/>
        </authorList>
    </citation>
    <scope>NUCLEOTIDE SEQUENCE [LARGE SCALE GENOMIC DNA]</scope>
</reference>
<dbReference type="EMBL" id="LS480641">
    <property type="protein sequence ID" value="SPT21175.1"/>
    <property type="molecule type" value="Genomic_DNA"/>
</dbReference>
<proteinExistence type="predicted"/>
<dbReference type="Pfam" id="PF10551">
    <property type="entry name" value="MULE"/>
    <property type="match status" value="1"/>
</dbReference>
<dbReference type="AlphaFoldDB" id="A0A7H4LRD6"/>
<protein>
    <submittedName>
        <fullName evidence="3">Uncharacterized protein</fullName>
    </submittedName>
</protein>
<dbReference type="PANTHER" id="PTHR47482:SF5">
    <property type="entry name" value="FAR1 DOMAIN-CONTAINING PROTEIN"/>
    <property type="match status" value="1"/>
</dbReference>
<evidence type="ECO:0000259" key="2">
    <source>
        <dbReference type="Pfam" id="PF10551"/>
    </source>
</evidence>
<dbReference type="Pfam" id="PF03101">
    <property type="entry name" value="FAR1"/>
    <property type="match status" value="1"/>
</dbReference>
<accession>A0A7H4LRD6</accession>
<evidence type="ECO:0000259" key="1">
    <source>
        <dbReference type="Pfam" id="PF03101"/>
    </source>
</evidence>
<dbReference type="InterPro" id="IPR004330">
    <property type="entry name" value="FAR1_DNA_bnd_dom"/>
</dbReference>
<dbReference type="PANTHER" id="PTHR47482">
    <property type="entry name" value="OS11G0632001 PROTEIN"/>
    <property type="match status" value="1"/>
</dbReference>
<organism evidence="3 4">
    <name type="scientific">Triticum aestivum</name>
    <name type="common">Wheat</name>
    <dbReference type="NCBI Taxonomy" id="4565"/>
    <lineage>
        <taxon>Eukaryota</taxon>
        <taxon>Viridiplantae</taxon>
        <taxon>Streptophyta</taxon>
        <taxon>Embryophyta</taxon>
        <taxon>Tracheophyta</taxon>
        <taxon>Spermatophyta</taxon>
        <taxon>Magnoliopsida</taxon>
        <taxon>Liliopsida</taxon>
        <taxon>Poales</taxon>
        <taxon>Poaceae</taxon>
        <taxon>BOP clade</taxon>
        <taxon>Pooideae</taxon>
        <taxon>Triticodae</taxon>
        <taxon>Triticeae</taxon>
        <taxon>Triticinae</taxon>
        <taxon>Triticum</taxon>
    </lineage>
</organism>
<evidence type="ECO:0000313" key="4">
    <source>
        <dbReference type="Proteomes" id="UP000280104"/>
    </source>
</evidence>